<name>A7SYZ4_NEMVE</name>
<dbReference type="PANTHER" id="PTHR24046">
    <property type="entry name" value="SIGNAL PEPTIDE, CUB AND EGF-LIKE DOMAIN-CONTAINING"/>
    <property type="match status" value="1"/>
</dbReference>
<dbReference type="STRING" id="45351.A7SYZ4"/>
<feature type="region of interest" description="Disordered" evidence="1">
    <location>
        <begin position="75"/>
        <end position="99"/>
    </location>
</feature>
<dbReference type="InterPro" id="IPR009030">
    <property type="entry name" value="Growth_fac_rcpt_cys_sf"/>
</dbReference>
<reference evidence="4 5" key="1">
    <citation type="journal article" date="2007" name="Science">
        <title>Sea anemone genome reveals ancestral eumetazoan gene repertoire and genomic organization.</title>
        <authorList>
            <person name="Putnam N.H."/>
            <person name="Srivastava M."/>
            <person name="Hellsten U."/>
            <person name="Dirks B."/>
            <person name="Chapman J."/>
            <person name="Salamov A."/>
            <person name="Terry A."/>
            <person name="Shapiro H."/>
            <person name="Lindquist E."/>
            <person name="Kapitonov V.V."/>
            <person name="Jurka J."/>
            <person name="Genikhovich G."/>
            <person name="Grigoriev I.V."/>
            <person name="Lucas S.M."/>
            <person name="Steele R.E."/>
            <person name="Finnerty J.R."/>
            <person name="Technau U."/>
            <person name="Martindale M.Q."/>
            <person name="Rokhsar D.S."/>
        </authorList>
    </citation>
    <scope>NUCLEOTIDE SEQUENCE [LARGE SCALE GENOMIC DNA]</scope>
    <source>
        <strain evidence="5">CH2 X CH6</strain>
        <strain evidence="4">CH2 x CH6</strain>
    </source>
</reference>
<dbReference type="PANTHER" id="PTHR24046:SF5">
    <property type="entry name" value="EGF-LIKE DOMAIN-CONTAINING PROTEIN"/>
    <property type="match status" value="1"/>
</dbReference>
<dbReference type="eggNOG" id="KOG1217">
    <property type="taxonomic scope" value="Eukaryota"/>
</dbReference>
<feature type="non-terminal residue" evidence="4">
    <location>
        <position position="99"/>
    </location>
</feature>
<evidence type="ECO:0000256" key="1">
    <source>
        <dbReference type="SAM" id="MobiDB-lite"/>
    </source>
</evidence>
<dbReference type="InterPro" id="IPR011641">
    <property type="entry name" value="Tyr-kin_ephrin_A/B_rcpt-like"/>
</dbReference>
<evidence type="ECO:0000313" key="5">
    <source>
        <dbReference type="Proteomes" id="UP000001593"/>
    </source>
</evidence>
<sequence>MGLSLRDCQPCAVGSYQDNEGEEFCKLCPQGKTSRETGAKSQDMCLEICSSGSYSPQGVGGCLPCFQGTYQPNSKAKSSIQCPPGTTTVKEGSTSASQC</sequence>
<proteinExistence type="predicted"/>
<dbReference type="HOGENOM" id="CLU_181939_0_0_1"/>
<dbReference type="SUPFAM" id="SSF57184">
    <property type="entry name" value="Growth factor receptor domain"/>
    <property type="match status" value="1"/>
</dbReference>
<dbReference type="Pfam" id="PF07699">
    <property type="entry name" value="Ephrin_rec_like"/>
    <property type="match status" value="2"/>
</dbReference>
<dbReference type="Proteomes" id="UP000001593">
    <property type="component" value="Unassembled WGS sequence"/>
</dbReference>
<gene>
    <name evidence="4" type="ORF">NEMVEDRAFT_v1g138489</name>
    <name evidence="3" type="ORF">NEMVEDRAFT_v1g153254</name>
</gene>
<dbReference type="OMA" id="TACIVEC"/>
<dbReference type="InterPro" id="IPR052071">
    <property type="entry name" value="SCUB_EGF-like_domain"/>
</dbReference>
<evidence type="ECO:0000313" key="4">
    <source>
        <dbReference type="EMBL" id="EDO31072.1"/>
    </source>
</evidence>
<evidence type="ECO:0000259" key="2">
    <source>
        <dbReference type="Pfam" id="PF07699"/>
    </source>
</evidence>
<dbReference type="FunFam" id="2.10.50.10:FF:000032">
    <property type="entry name" value="Uncharacterized protein, isoform A"/>
    <property type="match status" value="1"/>
</dbReference>
<protein>
    <recommendedName>
        <fullName evidence="2">Tyrosine-protein kinase ephrin type A/B receptor-like domain-containing protein</fullName>
    </recommendedName>
</protein>
<accession>A7SYZ4</accession>
<organism evidence="4 5">
    <name type="scientific">Nematostella vectensis</name>
    <name type="common">Starlet sea anemone</name>
    <dbReference type="NCBI Taxonomy" id="45351"/>
    <lineage>
        <taxon>Eukaryota</taxon>
        <taxon>Metazoa</taxon>
        <taxon>Cnidaria</taxon>
        <taxon>Anthozoa</taxon>
        <taxon>Hexacorallia</taxon>
        <taxon>Actiniaria</taxon>
        <taxon>Edwardsiidae</taxon>
        <taxon>Nematostella</taxon>
    </lineage>
</organism>
<feature type="domain" description="Tyrosine-protein kinase ephrin type A/B receptor-like" evidence="2">
    <location>
        <begin position="5"/>
        <end position="45"/>
    </location>
</feature>
<keyword evidence="5" id="KW-1185">Reference proteome</keyword>
<evidence type="ECO:0000313" key="3">
    <source>
        <dbReference type="EMBL" id="EDO26715.1"/>
    </source>
</evidence>
<dbReference type="EMBL" id="DS469939">
    <property type="protein sequence ID" value="EDO31072.1"/>
    <property type="molecule type" value="Genomic_DNA"/>
</dbReference>
<dbReference type="AlphaFoldDB" id="A7SYZ4"/>
<feature type="domain" description="Tyrosine-protein kinase ephrin type A/B receptor-like" evidence="2">
    <location>
        <begin position="52"/>
        <end position="99"/>
    </location>
</feature>
<dbReference type="Gene3D" id="2.10.50.10">
    <property type="entry name" value="Tumor Necrosis Factor Receptor, subunit A, domain 2"/>
    <property type="match status" value="2"/>
</dbReference>
<dbReference type="InParanoid" id="A7SYZ4"/>
<dbReference type="SMART" id="SM01411">
    <property type="entry name" value="Ephrin_rec_like"/>
    <property type="match status" value="2"/>
</dbReference>
<dbReference type="EMBL" id="DS474928">
    <property type="protein sequence ID" value="EDO26715.1"/>
    <property type="molecule type" value="Genomic_DNA"/>
</dbReference>